<feature type="transmembrane region" description="Helical" evidence="1">
    <location>
        <begin position="86"/>
        <end position="108"/>
    </location>
</feature>
<keyword evidence="1" id="KW-0472">Membrane</keyword>
<reference evidence="2" key="1">
    <citation type="submission" date="2021-06" db="EMBL/GenBank/DDBJ databases">
        <authorList>
            <person name="Kallberg Y."/>
            <person name="Tangrot J."/>
            <person name="Rosling A."/>
        </authorList>
    </citation>
    <scope>NUCLEOTIDE SEQUENCE</scope>
    <source>
        <strain evidence="2">FL130A</strain>
    </source>
</reference>
<keyword evidence="1" id="KW-0812">Transmembrane</keyword>
<dbReference type="OrthoDB" id="2444092at2759"/>
<protein>
    <submittedName>
        <fullName evidence="2">3654_t:CDS:1</fullName>
    </submittedName>
</protein>
<dbReference type="EMBL" id="CAJVPS010000471">
    <property type="protein sequence ID" value="CAG8488463.1"/>
    <property type="molecule type" value="Genomic_DNA"/>
</dbReference>
<name>A0A9N8WG09_9GLOM</name>
<dbReference type="AlphaFoldDB" id="A0A9N8WG09"/>
<organism evidence="2 3">
    <name type="scientific">Ambispora leptoticha</name>
    <dbReference type="NCBI Taxonomy" id="144679"/>
    <lineage>
        <taxon>Eukaryota</taxon>
        <taxon>Fungi</taxon>
        <taxon>Fungi incertae sedis</taxon>
        <taxon>Mucoromycota</taxon>
        <taxon>Glomeromycotina</taxon>
        <taxon>Glomeromycetes</taxon>
        <taxon>Archaeosporales</taxon>
        <taxon>Ambisporaceae</taxon>
        <taxon>Ambispora</taxon>
    </lineage>
</organism>
<keyword evidence="1" id="KW-1133">Transmembrane helix</keyword>
<keyword evidence="3" id="KW-1185">Reference proteome</keyword>
<comment type="caution">
    <text evidence="2">The sequence shown here is derived from an EMBL/GenBank/DDBJ whole genome shotgun (WGS) entry which is preliminary data.</text>
</comment>
<proteinExistence type="predicted"/>
<evidence type="ECO:0000256" key="1">
    <source>
        <dbReference type="SAM" id="Phobius"/>
    </source>
</evidence>
<evidence type="ECO:0000313" key="3">
    <source>
        <dbReference type="Proteomes" id="UP000789508"/>
    </source>
</evidence>
<gene>
    <name evidence="2" type="ORF">ALEPTO_LOCUS2854</name>
</gene>
<sequence>MSNNTEVLPASMFTLLPESLRNSSLYQIEEFIKIHQEQINQTTIFIYTTNHVFYLMILYFSAKIIERALKKYSPDMSIEHLRNCTTYILEIFVTTVGLCILLAMYNLIINKEISLRDYKLGQVVALLICDLYIFELLYRTTMRRPLIAHHLTTMVMMSLSIYVIVSGGLTVYPHAILLLFQATTEQSTFLGLLFYRIKPKYASDVLLFSSIQVFIVKVGTLAWCFVFWAQDMLPNKDHLKICDGWNVIFPIGAFILFLTQLWATYVVYKIAKRSYRKHQQQLTDLDTVLPHSEYRDSATTIAFNFEKRHSKKISDDDSFDSVDELSGMLQDDVLKKDYAEVEYFEIKTAGNVYKPHHKYMRSEVRLTNGSD</sequence>
<feature type="transmembrane region" description="Helical" evidence="1">
    <location>
        <begin position="44"/>
        <end position="65"/>
    </location>
</feature>
<evidence type="ECO:0000313" key="2">
    <source>
        <dbReference type="EMBL" id="CAG8488463.1"/>
    </source>
</evidence>
<feature type="transmembrane region" description="Helical" evidence="1">
    <location>
        <begin position="248"/>
        <end position="268"/>
    </location>
</feature>
<feature type="transmembrane region" description="Helical" evidence="1">
    <location>
        <begin position="120"/>
        <end position="138"/>
    </location>
</feature>
<accession>A0A9N8WG09</accession>
<feature type="transmembrane region" description="Helical" evidence="1">
    <location>
        <begin position="205"/>
        <end position="228"/>
    </location>
</feature>
<dbReference type="Proteomes" id="UP000789508">
    <property type="component" value="Unassembled WGS sequence"/>
</dbReference>